<evidence type="ECO:0000313" key="2">
    <source>
        <dbReference type="Proteomes" id="UP000254043"/>
    </source>
</evidence>
<sequence>MEGRLAHFFNIIVLNNALLLNHNSFYQMEYLSHCFSTIASWERFFLIIPPHLVLPSCPLTHSTEL</sequence>
<dbReference type="AlphaFoldDB" id="A0A376MFH9"/>
<dbReference type="Proteomes" id="UP000254043">
    <property type="component" value="Unassembled WGS sequence"/>
</dbReference>
<name>A0A376MFH9_ECOLX</name>
<evidence type="ECO:0000313" key="1">
    <source>
        <dbReference type="EMBL" id="STF96278.1"/>
    </source>
</evidence>
<dbReference type="EMBL" id="UGAK01000003">
    <property type="protein sequence ID" value="STF96278.1"/>
    <property type="molecule type" value="Genomic_DNA"/>
</dbReference>
<reference evidence="1 2" key="1">
    <citation type="submission" date="2018-06" db="EMBL/GenBank/DDBJ databases">
        <authorList>
            <consortium name="Pathogen Informatics"/>
            <person name="Doyle S."/>
        </authorList>
    </citation>
    <scope>NUCLEOTIDE SEQUENCE [LARGE SCALE GENOMIC DNA]</scope>
    <source>
        <strain evidence="1 2">NCTC7927</strain>
    </source>
</reference>
<proteinExistence type="predicted"/>
<gene>
    <name evidence="1" type="ORF">NCTC7927_05262</name>
</gene>
<organism evidence="1 2">
    <name type="scientific">Escherichia coli</name>
    <dbReference type="NCBI Taxonomy" id="562"/>
    <lineage>
        <taxon>Bacteria</taxon>
        <taxon>Pseudomonadati</taxon>
        <taxon>Pseudomonadota</taxon>
        <taxon>Gammaproteobacteria</taxon>
        <taxon>Enterobacterales</taxon>
        <taxon>Enterobacteriaceae</taxon>
        <taxon>Escherichia</taxon>
    </lineage>
</organism>
<accession>A0A376MFH9</accession>
<protein>
    <submittedName>
        <fullName evidence="1">Uncharacterized protein</fullName>
    </submittedName>
</protein>